<dbReference type="OrthoDB" id="9862122at2"/>
<name>A0A4R9KCV4_9LEPT</name>
<dbReference type="AlphaFoldDB" id="A0A4R9KCV4"/>
<dbReference type="RefSeq" id="WP_135621443.1">
    <property type="nucleotide sequence ID" value="NZ_RQGD01000002.1"/>
</dbReference>
<reference evidence="1" key="1">
    <citation type="journal article" date="2019" name="PLoS Negl. Trop. Dis.">
        <title>Revisiting the worldwide diversity of Leptospira species in the environment.</title>
        <authorList>
            <person name="Vincent A.T."/>
            <person name="Schiettekatte O."/>
            <person name="Bourhy P."/>
            <person name="Veyrier F.J."/>
            <person name="Picardeau M."/>
        </authorList>
    </citation>
    <scope>NUCLEOTIDE SEQUENCE [LARGE SCALE GENOMIC DNA]</scope>
    <source>
        <strain evidence="1">201702476</strain>
    </source>
</reference>
<keyword evidence="2" id="KW-1185">Reference proteome</keyword>
<evidence type="ECO:0000313" key="1">
    <source>
        <dbReference type="EMBL" id="TGL63946.1"/>
    </source>
</evidence>
<accession>A0A4R9KCV4</accession>
<dbReference type="EMBL" id="RQGD01000002">
    <property type="protein sequence ID" value="TGL63946.1"/>
    <property type="molecule type" value="Genomic_DNA"/>
</dbReference>
<protein>
    <submittedName>
        <fullName evidence="1">Uncharacterized protein</fullName>
    </submittedName>
</protein>
<sequence>MEELKESFENQLIYLYDEKTHFENQLGFSDPKEIVSKFKELENELNYLYGIKERYRKVPSTELKITSIKNVFVEKSRLKGSL</sequence>
<gene>
    <name evidence="1" type="ORF">EHQ58_00860</name>
</gene>
<organism evidence="1 2">
    <name type="scientific">Leptospira ognonensis</name>
    <dbReference type="NCBI Taxonomy" id="2484945"/>
    <lineage>
        <taxon>Bacteria</taxon>
        <taxon>Pseudomonadati</taxon>
        <taxon>Spirochaetota</taxon>
        <taxon>Spirochaetia</taxon>
        <taxon>Leptospirales</taxon>
        <taxon>Leptospiraceae</taxon>
        <taxon>Leptospira</taxon>
    </lineage>
</organism>
<evidence type="ECO:0000313" key="2">
    <source>
        <dbReference type="Proteomes" id="UP000297693"/>
    </source>
</evidence>
<comment type="caution">
    <text evidence="1">The sequence shown here is derived from an EMBL/GenBank/DDBJ whole genome shotgun (WGS) entry which is preliminary data.</text>
</comment>
<dbReference type="Proteomes" id="UP000297693">
    <property type="component" value="Unassembled WGS sequence"/>
</dbReference>
<proteinExistence type="predicted"/>